<feature type="transmembrane region" description="Helical" evidence="2">
    <location>
        <begin position="102"/>
        <end position="119"/>
    </location>
</feature>
<accession>A0AAD5VEH4</accession>
<name>A0AAD5VEH4_9APHY</name>
<evidence type="ECO:0000313" key="4">
    <source>
        <dbReference type="Proteomes" id="UP001212997"/>
    </source>
</evidence>
<proteinExistence type="predicted"/>
<keyword evidence="2" id="KW-0812">Transmembrane</keyword>
<keyword evidence="4" id="KW-1185">Reference proteome</keyword>
<keyword evidence="2" id="KW-1133">Transmembrane helix</keyword>
<evidence type="ECO:0000313" key="3">
    <source>
        <dbReference type="EMBL" id="KAJ3492352.1"/>
    </source>
</evidence>
<dbReference type="Proteomes" id="UP001212997">
    <property type="component" value="Unassembled WGS sequence"/>
</dbReference>
<organism evidence="3 4">
    <name type="scientific">Meripilus lineatus</name>
    <dbReference type="NCBI Taxonomy" id="2056292"/>
    <lineage>
        <taxon>Eukaryota</taxon>
        <taxon>Fungi</taxon>
        <taxon>Dikarya</taxon>
        <taxon>Basidiomycota</taxon>
        <taxon>Agaricomycotina</taxon>
        <taxon>Agaricomycetes</taxon>
        <taxon>Polyporales</taxon>
        <taxon>Meripilaceae</taxon>
        <taxon>Meripilus</taxon>
    </lineage>
</organism>
<dbReference type="AlphaFoldDB" id="A0AAD5VEH4"/>
<keyword evidence="2" id="KW-0472">Membrane</keyword>
<dbReference type="EMBL" id="JANAWD010000001">
    <property type="protein sequence ID" value="KAJ3492352.1"/>
    <property type="molecule type" value="Genomic_DNA"/>
</dbReference>
<feature type="region of interest" description="Disordered" evidence="1">
    <location>
        <begin position="1"/>
        <end position="41"/>
    </location>
</feature>
<comment type="caution">
    <text evidence="3">The sequence shown here is derived from an EMBL/GenBank/DDBJ whole genome shotgun (WGS) entry which is preliminary data.</text>
</comment>
<evidence type="ECO:0000256" key="1">
    <source>
        <dbReference type="SAM" id="MobiDB-lite"/>
    </source>
</evidence>
<evidence type="ECO:0000256" key="2">
    <source>
        <dbReference type="SAM" id="Phobius"/>
    </source>
</evidence>
<sequence length="147" mass="16028">MSTSRPPDDSELSPSSPVEESDVHLSPPEPSPGIGGQPVRWFDADRTEPYTRITPFQEKHDTSVEFFYKPITLSALGVALAILAYVATTQDVLHEGRDKQRVGAYATVASFLLFSVIQFRDGPFIRPHPGLLLSLLLNGTACSSGSR</sequence>
<reference evidence="3" key="1">
    <citation type="submission" date="2022-07" db="EMBL/GenBank/DDBJ databases">
        <title>Genome Sequence of Physisporinus lineatus.</title>
        <authorList>
            <person name="Buettner E."/>
        </authorList>
    </citation>
    <scope>NUCLEOTIDE SEQUENCE</scope>
    <source>
        <strain evidence="3">VT162</strain>
    </source>
</reference>
<gene>
    <name evidence="3" type="ORF">NLI96_g78</name>
</gene>
<protein>
    <submittedName>
        <fullName evidence="3">Uncharacterized protein</fullName>
    </submittedName>
</protein>
<feature type="transmembrane region" description="Helical" evidence="2">
    <location>
        <begin position="66"/>
        <end position="87"/>
    </location>
</feature>